<keyword evidence="2" id="KW-1185">Reference proteome</keyword>
<reference evidence="1 2" key="1">
    <citation type="submission" date="2020-08" db="EMBL/GenBank/DDBJ databases">
        <title>Genomic Encyclopedia of Type Strains, Phase IV (KMG-IV): sequencing the most valuable type-strain genomes for metagenomic binning, comparative biology and taxonomic classification.</title>
        <authorList>
            <person name="Goeker M."/>
        </authorList>
    </citation>
    <scope>NUCLEOTIDE SEQUENCE [LARGE SCALE GENOMIC DNA]</scope>
    <source>
        <strain evidence="1 2">DSM 44197</strain>
    </source>
</reference>
<dbReference type="AlphaFoldDB" id="A0A7W3LKW3"/>
<comment type="caution">
    <text evidence="1">The sequence shown here is derived from an EMBL/GenBank/DDBJ whole genome shotgun (WGS) entry which is preliminary data.</text>
</comment>
<evidence type="ECO:0000313" key="1">
    <source>
        <dbReference type="EMBL" id="MBA8949937.1"/>
    </source>
</evidence>
<gene>
    <name evidence="1" type="ORF">HNR61_001550</name>
</gene>
<sequence>MKTPAWDDPDFKAGSMVKAALWLVQEVGEGNTFTKEQLRAAFPGVSQIDRRVRDLRKYGWSILANTEDASLTAEEQRFVKAGAAVWDREARRAVGPRNALSAKAARAVMERDDFICTVCGISGGEEYPDDPNQTAVLSVTRRTTVFPDGREQVLSLTECKRCRAGSNGTLARADEVAADMRTLDPADRRRLARWIERNRRVSTPLDRVWAAYRRLPADARAEIRSVLDD</sequence>
<protein>
    <recommendedName>
        <fullName evidence="3">HNH endonuclease</fullName>
    </recommendedName>
</protein>
<organism evidence="1 2">
    <name type="scientific">Actinomadura namibiensis</name>
    <dbReference type="NCBI Taxonomy" id="182080"/>
    <lineage>
        <taxon>Bacteria</taxon>
        <taxon>Bacillati</taxon>
        <taxon>Actinomycetota</taxon>
        <taxon>Actinomycetes</taxon>
        <taxon>Streptosporangiales</taxon>
        <taxon>Thermomonosporaceae</taxon>
        <taxon>Actinomadura</taxon>
    </lineage>
</organism>
<proteinExistence type="predicted"/>
<name>A0A7W3LKW3_ACTNM</name>
<evidence type="ECO:0008006" key="3">
    <source>
        <dbReference type="Google" id="ProtNLM"/>
    </source>
</evidence>
<dbReference type="RefSeq" id="WP_182842435.1">
    <property type="nucleotide sequence ID" value="NZ_BAAALP010000027.1"/>
</dbReference>
<dbReference type="Proteomes" id="UP000572680">
    <property type="component" value="Unassembled WGS sequence"/>
</dbReference>
<evidence type="ECO:0000313" key="2">
    <source>
        <dbReference type="Proteomes" id="UP000572680"/>
    </source>
</evidence>
<dbReference type="EMBL" id="JACJIA010000002">
    <property type="protein sequence ID" value="MBA8949937.1"/>
    <property type="molecule type" value="Genomic_DNA"/>
</dbReference>
<accession>A0A7W3LKW3</accession>